<gene>
    <name evidence="6" type="primary">flgI</name>
    <name evidence="7" type="ORF">ACFOHL_07865</name>
</gene>
<dbReference type="PRINTS" id="PR01010">
    <property type="entry name" value="FLGPRINGFLGI"/>
</dbReference>
<keyword evidence="5 6" id="KW-0975">Bacterial flagellum</keyword>
<dbReference type="InterPro" id="IPR001782">
    <property type="entry name" value="Flag_FlgI"/>
</dbReference>
<keyword evidence="8" id="KW-1185">Reference proteome</keyword>
<evidence type="ECO:0000313" key="8">
    <source>
        <dbReference type="Proteomes" id="UP001595478"/>
    </source>
</evidence>
<sequence length="370" mass="39476">MKYKQIFSIAILGLFLIQANASNVRLKDLARIQGVQDNPLIGYGLVVGLSGSGDSSNNQATIQSLSNTLRSFNLIVDAKQVKSRNVAAVMVTTSLPAYAQQGDTLEVNVSSIGDARSLQGGTLLLTPLEASNGEVYALAQGPLSVGGYRFDFNGNRVQKNHPTVGVVPNGANVEKSIEYNFDIENNGLTLVLNEPDFTTAQRIIDAISTRFPSSNISSDHPGKIKLQLSSQLPLMQLMSNIESIKVQPDAFARVVINERNGTVVAGASVRIDDVVISHGELKLRIETEFSASQPNGFFRQTGDSIGSLVVANSELEVSEGEKGEVHALPGASIGELVDALKALNLSTRDLISVLQAIKQSGALHAELIIQ</sequence>
<dbReference type="NCBIfam" id="NF003676">
    <property type="entry name" value="PRK05303.1"/>
    <property type="match status" value="1"/>
</dbReference>
<protein>
    <recommendedName>
        <fullName evidence="6">Flagellar P-ring protein</fullName>
    </recommendedName>
    <alternativeName>
        <fullName evidence="6">Basal body P-ring protein</fullName>
    </alternativeName>
</protein>
<comment type="subunit">
    <text evidence="6">The basal body constitutes a major portion of the flagellar organelle and consists of four rings (L,P,S, and M) mounted on a central rod.</text>
</comment>
<keyword evidence="7" id="KW-0969">Cilium</keyword>
<proteinExistence type="inferred from homology"/>
<evidence type="ECO:0000256" key="2">
    <source>
        <dbReference type="ARBA" id="ARBA00004117"/>
    </source>
</evidence>
<dbReference type="PANTHER" id="PTHR30381">
    <property type="entry name" value="FLAGELLAR P-RING PERIPLASMIC PROTEIN FLGI"/>
    <property type="match status" value="1"/>
</dbReference>
<evidence type="ECO:0000313" key="7">
    <source>
        <dbReference type="EMBL" id="MFC3121535.1"/>
    </source>
</evidence>
<evidence type="ECO:0000256" key="3">
    <source>
        <dbReference type="ARBA" id="ARBA00008994"/>
    </source>
</evidence>
<keyword evidence="7" id="KW-0966">Cell projection</keyword>
<name>A0ABV7FQV8_9ALTE</name>
<evidence type="ECO:0000256" key="1">
    <source>
        <dbReference type="ARBA" id="ARBA00002591"/>
    </source>
</evidence>
<comment type="function">
    <text evidence="1 6">Assembles around the rod to form the L-ring and probably protects the motor/basal body from shearing forces during rotation.</text>
</comment>
<keyword evidence="7" id="KW-0282">Flagellum</keyword>
<comment type="subcellular location">
    <subcellularLocation>
        <location evidence="2 6">Bacterial flagellum basal body</location>
    </subcellularLocation>
</comment>
<comment type="similarity">
    <text evidence="3 6">Belongs to the FlgI family.</text>
</comment>
<organism evidence="7 8">
    <name type="scientific">Agaribacter flavus</name>
    <dbReference type="NCBI Taxonomy" id="1902781"/>
    <lineage>
        <taxon>Bacteria</taxon>
        <taxon>Pseudomonadati</taxon>
        <taxon>Pseudomonadota</taxon>
        <taxon>Gammaproteobacteria</taxon>
        <taxon>Alteromonadales</taxon>
        <taxon>Alteromonadaceae</taxon>
        <taxon>Agaribacter</taxon>
    </lineage>
</organism>
<evidence type="ECO:0000256" key="6">
    <source>
        <dbReference type="HAMAP-Rule" id="MF_00416"/>
    </source>
</evidence>
<accession>A0ABV7FQV8</accession>
<dbReference type="EMBL" id="JBHRSW010000014">
    <property type="protein sequence ID" value="MFC3121535.1"/>
    <property type="molecule type" value="Genomic_DNA"/>
</dbReference>
<dbReference type="HAMAP" id="MF_00416">
    <property type="entry name" value="FlgI"/>
    <property type="match status" value="1"/>
</dbReference>
<keyword evidence="4" id="KW-0732">Signal</keyword>
<evidence type="ECO:0000256" key="5">
    <source>
        <dbReference type="ARBA" id="ARBA00023143"/>
    </source>
</evidence>
<comment type="caution">
    <text evidence="7">The sequence shown here is derived from an EMBL/GenBank/DDBJ whole genome shotgun (WGS) entry which is preliminary data.</text>
</comment>
<dbReference type="RefSeq" id="WP_376919674.1">
    <property type="nucleotide sequence ID" value="NZ_JBHRSW010000014.1"/>
</dbReference>
<dbReference type="Pfam" id="PF02119">
    <property type="entry name" value="FlgI"/>
    <property type="match status" value="1"/>
</dbReference>
<evidence type="ECO:0000256" key="4">
    <source>
        <dbReference type="ARBA" id="ARBA00022729"/>
    </source>
</evidence>
<dbReference type="Proteomes" id="UP001595478">
    <property type="component" value="Unassembled WGS sequence"/>
</dbReference>
<reference evidence="8" key="1">
    <citation type="journal article" date="2019" name="Int. J. Syst. Evol. Microbiol.">
        <title>The Global Catalogue of Microorganisms (GCM) 10K type strain sequencing project: providing services to taxonomists for standard genome sequencing and annotation.</title>
        <authorList>
            <consortium name="The Broad Institute Genomics Platform"/>
            <consortium name="The Broad Institute Genome Sequencing Center for Infectious Disease"/>
            <person name="Wu L."/>
            <person name="Ma J."/>
        </authorList>
    </citation>
    <scope>NUCLEOTIDE SEQUENCE [LARGE SCALE GENOMIC DNA]</scope>
    <source>
        <strain evidence="8">KCTC 52473</strain>
    </source>
</reference>
<dbReference type="PANTHER" id="PTHR30381:SF0">
    <property type="entry name" value="FLAGELLAR P-RING PROTEIN"/>
    <property type="match status" value="1"/>
</dbReference>